<name>A0A502IZG6_BRELA</name>
<evidence type="ECO:0000313" key="3">
    <source>
        <dbReference type="Proteomes" id="UP000319432"/>
    </source>
</evidence>
<keyword evidence="3" id="KW-1185">Reference proteome</keyword>
<dbReference type="SMART" id="SM00530">
    <property type="entry name" value="HTH_XRE"/>
    <property type="match status" value="1"/>
</dbReference>
<evidence type="ECO:0000256" key="1">
    <source>
        <dbReference type="ARBA" id="ARBA00023125"/>
    </source>
</evidence>
<dbReference type="PANTHER" id="PTHR46797:SF1">
    <property type="entry name" value="METHYLPHOSPHONATE SYNTHASE"/>
    <property type="match status" value="1"/>
</dbReference>
<reference evidence="2 3" key="1">
    <citation type="submission" date="2018-11" db="EMBL/GenBank/DDBJ databases">
        <title>Phylogenetic determinants of toxin gene distribution in genomes of Brevibacillus laterosporus.</title>
        <authorList>
            <person name="Glare T.R."/>
            <person name="Durrant A."/>
            <person name="Berry C."/>
            <person name="Palma L."/>
            <person name="Ormskirk M."/>
            <person name="Cox M.O."/>
        </authorList>
    </citation>
    <scope>NUCLEOTIDE SEQUENCE [LARGE SCALE GENOMIC DNA]</scope>
    <source>
        <strain evidence="2 3">1821L</strain>
    </source>
</reference>
<dbReference type="GO" id="GO:0005829">
    <property type="term" value="C:cytosol"/>
    <property type="evidence" value="ECO:0007669"/>
    <property type="project" value="TreeGrafter"/>
</dbReference>
<proteinExistence type="predicted"/>
<dbReference type="Pfam" id="PF01381">
    <property type="entry name" value="HTH_3"/>
    <property type="match status" value="1"/>
</dbReference>
<dbReference type="Proteomes" id="UP000319432">
    <property type="component" value="Chromosome"/>
</dbReference>
<dbReference type="EMBL" id="CP033464">
    <property type="protein sequence ID" value="QDX92104.1"/>
    <property type="molecule type" value="Genomic_DNA"/>
</dbReference>
<dbReference type="AlphaFoldDB" id="A0A502IZG6"/>
<organism evidence="2 3">
    <name type="scientific">Brevibacillus laterosporus</name>
    <name type="common">Bacillus laterosporus</name>
    <dbReference type="NCBI Taxonomy" id="1465"/>
    <lineage>
        <taxon>Bacteria</taxon>
        <taxon>Bacillati</taxon>
        <taxon>Bacillota</taxon>
        <taxon>Bacilli</taxon>
        <taxon>Bacillales</taxon>
        <taxon>Paenibacillaceae</taxon>
        <taxon>Brevibacillus</taxon>
    </lineage>
</organism>
<sequence length="73" mass="8144">MGDIRLGSRIRAFRKLKGFTQQDLASEMGVSLSFVGTLERGTKSPTELVLRKIANTLQVEYEELCAINKGNEK</sequence>
<gene>
    <name evidence="2" type="ORF">EEL30_06800</name>
</gene>
<dbReference type="InterPro" id="IPR010982">
    <property type="entry name" value="Lambda_DNA-bd_dom_sf"/>
</dbReference>
<dbReference type="OrthoDB" id="3035529at2"/>
<dbReference type="PROSITE" id="PS50943">
    <property type="entry name" value="HTH_CROC1"/>
    <property type="match status" value="1"/>
</dbReference>
<dbReference type="SUPFAM" id="SSF47413">
    <property type="entry name" value="lambda repressor-like DNA-binding domains"/>
    <property type="match status" value="1"/>
</dbReference>
<dbReference type="Gene3D" id="1.10.260.40">
    <property type="entry name" value="lambda repressor-like DNA-binding domains"/>
    <property type="match status" value="1"/>
</dbReference>
<evidence type="ECO:0000313" key="2">
    <source>
        <dbReference type="EMBL" id="QDX92104.1"/>
    </source>
</evidence>
<keyword evidence="1" id="KW-0238">DNA-binding</keyword>
<dbReference type="GO" id="GO:0003677">
    <property type="term" value="F:DNA binding"/>
    <property type="evidence" value="ECO:0007669"/>
    <property type="project" value="UniProtKB-KW"/>
</dbReference>
<protein>
    <submittedName>
        <fullName evidence="2">XRE family transcriptional regulator</fullName>
    </submittedName>
</protein>
<dbReference type="CDD" id="cd00093">
    <property type="entry name" value="HTH_XRE"/>
    <property type="match status" value="1"/>
</dbReference>
<dbReference type="GO" id="GO:0003700">
    <property type="term" value="F:DNA-binding transcription factor activity"/>
    <property type="evidence" value="ECO:0007669"/>
    <property type="project" value="TreeGrafter"/>
</dbReference>
<dbReference type="InterPro" id="IPR050807">
    <property type="entry name" value="TransReg_Diox_bact_type"/>
</dbReference>
<accession>A0A502IZG6</accession>
<dbReference type="PANTHER" id="PTHR46797">
    <property type="entry name" value="HTH-TYPE TRANSCRIPTIONAL REGULATOR"/>
    <property type="match status" value="1"/>
</dbReference>
<dbReference type="InterPro" id="IPR001387">
    <property type="entry name" value="Cro/C1-type_HTH"/>
</dbReference>